<comment type="catalytic activity">
    <reaction evidence="1">
        <text>[protein]-peptidylproline (omega=180) = [protein]-peptidylproline (omega=0)</text>
        <dbReference type="Rhea" id="RHEA:16237"/>
        <dbReference type="Rhea" id="RHEA-COMP:10747"/>
        <dbReference type="Rhea" id="RHEA-COMP:10748"/>
        <dbReference type="ChEBI" id="CHEBI:83833"/>
        <dbReference type="ChEBI" id="CHEBI:83834"/>
        <dbReference type="EC" id="5.2.1.8"/>
    </reaction>
</comment>
<keyword evidence="7" id="KW-1185">Reference proteome</keyword>
<dbReference type="SUPFAM" id="SSF54534">
    <property type="entry name" value="FKBP-like"/>
    <property type="match status" value="1"/>
</dbReference>
<dbReference type="Gene3D" id="3.10.50.40">
    <property type="match status" value="1"/>
</dbReference>
<protein>
    <recommendedName>
        <fullName evidence="2">peptidylprolyl isomerase</fullName>
        <ecNumber evidence="2">5.2.1.8</ecNumber>
    </recommendedName>
</protein>
<evidence type="ECO:0000313" key="6">
    <source>
        <dbReference type="EMBL" id="KAF7344541.1"/>
    </source>
</evidence>
<evidence type="ECO:0000256" key="3">
    <source>
        <dbReference type="ARBA" id="ARBA00023110"/>
    </source>
</evidence>
<name>A0A8H6XQC3_9AGAR</name>
<dbReference type="GO" id="GO:0006364">
    <property type="term" value="P:rRNA processing"/>
    <property type="evidence" value="ECO:0007669"/>
    <property type="project" value="InterPro"/>
</dbReference>
<reference evidence="6" key="1">
    <citation type="submission" date="2020-05" db="EMBL/GenBank/DDBJ databases">
        <title>Mycena genomes resolve the evolution of fungal bioluminescence.</title>
        <authorList>
            <person name="Tsai I.J."/>
        </authorList>
    </citation>
    <scope>NUCLEOTIDE SEQUENCE</scope>
    <source>
        <strain evidence="6">160909Yilan</strain>
    </source>
</reference>
<proteinExistence type="predicted"/>
<comment type="caution">
    <text evidence="6">The sequence shown here is derived from an EMBL/GenBank/DDBJ whole genome shotgun (WGS) entry which is preliminary data.</text>
</comment>
<dbReference type="AlphaFoldDB" id="A0A8H6XQC3"/>
<dbReference type="EC" id="5.2.1.8" evidence="2"/>
<feature type="region of interest" description="Disordered" evidence="5">
    <location>
        <begin position="71"/>
        <end position="95"/>
    </location>
</feature>
<dbReference type="InterPro" id="IPR043323">
    <property type="entry name" value="PIN4"/>
</dbReference>
<organism evidence="6 7">
    <name type="scientific">Mycena sanguinolenta</name>
    <dbReference type="NCBI Taxonomy" id="230812"/>
    <lineage>
        <taxon>Eukaryota</taxon>
        <taxon>Fungi</taxon>
        <taxon>Dikarya</taxon>
        <taxon>Basidiomycota</taxon>
        <taxon>Agaricomycotina</taxon>
        <taxon>Agaricomycetes</taxon>
        <taxon>Agaricomycetidae</taxon>
        <taxon>Agaricales</taxon>
        <taxon>Marasmiineae</taxon>
        <taxon>Mycenaceae</taxon>
        <taxon>Mycena</taxon>
    </lineage>
</organism>
<dbReference type="EMBL" id="JACAZH010000021">
    <property type="protein sequence ID" value="KAF7344541.1"/>
    <property type="molecule type" value="Genomic_DNA"/>
</dbReference>
<evidence type="ECO:0000313" key="7">
    <source>
        <dbReference type="Proteomes" id="UP000623467"/>
    </source>
</evidence>
<keyword evidence="4 6" id="KW-0413">Isomerase</keyword>
<keyword evidence="3" id="KW-0697">Rotamase</keyword>
<feature type="compositionally biased region" description="Basic and acidic residues" evidence="5">
    <location>
        <begin position="1"/>
        <end position="16"/>
    </location>
</feature>
<evidence type="ECO:0000256" key="4">
    <source>
        <dbReference type="ARBA" id="ARBA00023235"/>
    </source>
</evidence>
<gene>
    <name evidence="6" type="ORF">MSAN_01936000</name>
</gene>
<sequence>MPKKAAASEKKSTDKKGKGKSSGEDAEDKSTSKGLKAATAVRHILCEKHSKATEALEKIKEGQAFNKVAQEYSEDKAKGESSFSKGDGISTEAFA</sequence>
<evidence type="ECO:0000256" key="2">
    <source>
        <dbReference type="ARBA" id="ARBA00013194"/>
    </source>
</evidence>
<dbReference type="GO" id="GO:0003677">
    <property type="term" value="F:DNA binding"/>
    <property type="evidence" value="ECO:0007669"/>
    <property type="project" value="InterPro"/>
</dbReference>
<dbReference type="InterPro" id="IPR046357">
    <property type="entry name" value="PPIase_dom_sf"/>
</dbReference>
<evidence type="ECO:0000256" key="5">
    <source>
        <dbReference type="SAM" id="MobiDB-lite"/>
    </source>
</evidence>
<dbReference type="OrthoDB" id="1911748at2759"/>
<accession>A0A8H6XQC3</accession>
<evidence type="ECO:0000256" key="1">
    <source>
        <dbReference type="ARBA" id="ARBA00000971"/>
    </source>
</evidence>
<dbReference type="GO" id="GO:0003755">
    <property type="term" value="F:peptidyl-prolyl cis-trans isomerase activity"/>
    <property type="evidence" value="ECO:0007669"/>
    <property type="project" value="UniProtKB-KW"/>
</dbReference>
<feature type="region of interest" description="Disordered" evidence="5">
    <location>
        <begin position="1"/>
        <end position="37"/>
    </location>
</feature>
<dbReference type="Proteomes" id="UP000623467">
    <property type="component" value="Unassembled WGS sequence"/>
</dbReference>
<dbReference type="PANTHER" id="PTHR45995">
    <property type="match status" value="1"/>
</dbReference>